<dbReference type="GeneID" id="34601412"/>
<name>A0A177F5X2_9EURO</name>
<gene>
    <name evidence="1" type="ORF">AYO21_06251</name>
</gene>
<dbReference type="Proteomes" id="UP000077002">
    <property type="component" value="Unassembled WGS sequence"/>
</dbReference>
<keyword evidence="2" id="KW-1185">Reference proteome</keyword>
<protein>
    <submittedName>
        <fullName evidence="1">Uncharacterized protein</fullName>
    </submittedName>
</protein>
<accession>A0A177F5X2</accession>
<sequence length="115" mass="12293">MRLLRSAGNVESAHALDSALRRKAIITDPEHRPLNVVATSCLQGTFAPDKGNLVGSDVAGGDFSVANPTSPKTDWEGQEQEGICQSTKSGARKMWLAGWLRMPHIVATMNGSSMT</sequence>
<dbReference type="RefSeq" id="XP_022511559.1">
    <property type="nucleotide sequence ID" value="XM_022656214.1"/>
</dbReference>
<proteinExistence type="predicted"/>
<reference evidence="1 2" key="1">
    <citation type="submission" date="2016-03" db="EMBL/GenBank/DDBJ databases">
        <title>Draft genome sequence of the Fonsecaea monophora CBS 269.37.</title>
        <authorList>
            <person name="Bombassaro A."/>
            <person name="Vinicius W.A."/>
            <person name="De Hoog S."/>
            <person name="Sun J."/>
            <person name="Souza E.M."/>
            <person name="Raittz R.T."/>
            <person name="Costa F."/>
            <person name="Leao A.C."/>
            <person name="Tadra-Sfeir M.Z."/>
            <person name="Baura V."/>
            <person name="Balsanelli E."/>
            <person name="Pedrosa F.O."/>
            <person name="Moreno L.F."/>
            <person name="Steffens M.B."/>
            <person name="Xi L."/>
            <person name="Bocca A.L."/>
            <person name="Felipe M.S."/>
            <person name="Teixeira M."/>
            <person name="Telles Filho F.Q."/>
            <person name="Azevedo C.M."/>
            <person name="Gomes R."/>
            <person name="Vicente V.A."/>
        </authorList>
    </citation>
    <scope>NUCLEOTIDE SEQUENCE [LARGE SCALE GENOMIC DNA]</scope>
    <source>
        <strain evidence="1 2">CBS 269.37</strain>
    </source>
</reference>
<dbReference type="EMBL" id="LVKK01000042">
    <property type="protein sequence ID" value="OAG39607.1"/>
    <property type="molecule type" value="Genomic_DNA"/>
</dbReference>
<dbReference type="AlphaFoldDB" id="A0A177F5X2"/>
<comment type="caution">
    <text evidence="1">The sequence shown here is derived from an EMBL/GenBank/DDBJ whole genome shotgun (WGS) entry which is preliminary data.</text>
</comment>
<evidence type="ECO:0000313" key="2">
    <source>
        <dbReference type="Proteomes" id="UP000077002"/>
    </source>
</evidence>
<evidence type="ECO:0000313" key="1">
    <source>
        <dbReference type="EMBL" id="OAG39607.1"/>
    </source>
</evidence>
<organism evidence="1 2">
    <name type="scientific">Fonsecaea monophora</name>
    <dbReference type="NCBI Taxonomy" id="254056"/>
    <lineage>
        <taxon>Eukaryota</taxon>
        <taxon>Fungi</taxon>
        <taxon>Dikarya</taxon>
        <taxon>Ascomycota</taxon>
        <taxon>Pezizomycotina</taxon>
        <taxon>Eurotiomycetes</taxon>
        <taxon>Chaetothyriomycetidae</taxon>
        <taxon>Chaetothyriales</taxon>
        <taxon>Herpotrichiellaceae</taxon>
        <taxon>Fonsecaea</taxon>
    </lineage>
</organism>